<protein>
    <submittedName>
        <fullName evidence="2">Uncharacterized protein</fullName>
    </submittedName>
</protein>
<evidence type="ECO:0000313" key="3">
    <source>
        <dbReference type="Proteomes" id="UP001595783"/>
    </source>
</evidence>
<feature type="transmembrane region" description="Helical" evidence="1">
    <location>
        <begin position="84"/>
        <end position="107"/>
    </location>
</feature>
<gene>
    <name evidence="2" type="ORF">ACFOPX_01280</name>
</gene>
<feature type="transmembrane region" description="Helical" evidence="1">
    <location>
        <begin position="20"/>
        <end position="39"/>
    </location>
</feature>
<feature type="transmembrane region" description="Helical" evidence="1">
    <location>
        <begin position="45"/>
        <end position="72"/>
    </location>
</feature>
<keyword evidence="1" id="KW-1133">Transmembrane helix</keyword>
<keyword evidence="3" id="KW-1185">Reference proteome</keyword>
<proteinExistence type="predicted"/>
<reference evidence="3" key="1">
    <citation type="journal article" date="2019" name="Int. J. Syst. Evol. Microbiol.">
        <title>The Global Catalogue of Microorganisms (GCM) 10K type strain sequencing project: providing services to taxonomists for standard genome sequencing and annotation.</title>
        <authorList>
            <consortium name="The Broad Institute Genomics Platform"/>
            <consortium name="The Broad Institute Genome Sequencing Center for Infectious Disease"/>
            <person name="Wu L."/>
            <person name="Ma J."/>
        </authorList>
    </citation>
    <scope>NUCLEOTIDE SEQUENCE [LARGE SCALE GENOMIC DNA]</scope>
    <source>
        <strain evidence="3">CCUG 53816</strain>
    </source>
</reference>
<dbReference type="EMBL" id="JBHRZO010000005">
    <property type="protein sequence ID" value="MFC3847168.1"/>
    <property type="molecule type" value="Genomic_DNA"/>
</dbReference>
<dbReference type="RefSeq" id="WP_382262316.1">
    <property type="nucleotide sequence ID" value="NZ_JBHRZO010000005.1"/>
</dbReference>
<comment type="caution">
    <text evidence="2">The sequence shown here is derived from an EMBL/GenBank/DDBJ whole genome shotgun (WGS) entry which is preliminary data.</text>
</comment>
<feature type="transmembrane region" description="Helical" evidence="1">
    <location>
        <begin position="127"/>
        <end position="150"/>
    </location>
</feature>
<dbReference type="InterPro" id="IPR036259">
    <property type="entry name" value="MFS_trans_sf"/>
</dbReference>
<keyword evidence="1" id="KW-0472">Membrane</keyword>
<evidence type="ECO:0000313" key="2">
    <source>
        <dbReference type="EMBL" id="MFC3847168.1"/>
    </source>
</evidence>
<dbReference type="SUPFAM" id="SSF103473">
    <property type="entry name" value="MFS general substrate transporter"/>
    <property type="match status" value="1"/>
</dbReference>
<organism evidence="2 3">
    <name type="scientific">Helicobacter baculiformis</name>
    <dbReference type="NCBI Taxonomy" id="427351"/>
    <lineage>
        <taxon>Bacteria</taxon>
        <taxon>Pseudomonadati</taxon>
        <taxon>Campylobacterota</taxon>
        <taxon>Epsilonproteobacteria</taxon>
        <taxon>Campylobacterales</taxon>
        <taxon>Helicobacteraceae</taxon>
        <taxon>Helicobacter</taxon>
    </lineage>
</organism>
<keyword evidence="1" id="KW-0812">Transmembrane</keyword>
<accession>A0ABV7ZH55</accession>
<dbReference type="Proteomes" id="UP001595783">
    <property type="component" value="Unassembled WGS sequence"/>
</dbReference>
<name>A0ABV7ZH55_9HELI</name>
<sequence length="157" mass="17610">MLGSFIISAIGNVERKVRALLLLNLLQGFILIIAFVLVLAKVLPINFWAIVPFLILYSVLEVVVEAIDLAYWQSQAPETQRAVFLSWHSMSALFSGFVAWILITPIVEGAKTLGKHFYPNMSSNHDYILLFAIIFLAVANVAAVLVFWGFKRKITRS</sequence>
<evidence type="ECO:0000256" key="1">
    <source>
        <dbReference type="SAM" id="Phobius"/>
    </source>
</evidence>